<dbReference type="RefSeq" id="XP_030856373.1">
    <property type="nucleotide sequence ID" value="XM_031000513.1"/>
</dbReference>
<dbReference type="InterPro" id="IPR036047">
    <property type="entry name" value="F-box-like_dom_sf"/>
</dbReference>
<dbReference type="InParanoid" id="A0A7M7T601"/>
<dbReference type="GO" id="GO:1903599">
    <property type="term" value="P:positive regulation of autophagy of mitochondrion"/>
    <property type="evidence" value="ECO:0000318"/>
    <property type="project" value="GO_Central"/>
</dbReference>
<dbReference type="Pfam" id="PF11566">
    <property type="entry name" value="PI31_Prot_N"/>
    <property type="match status" value="1"/>
</dbReference>
<organism evidence="3 4">
    <name type="scientific">Strongylocentrotus purpuratus</name>
    <name type="common">Purple sea urchin</name>
    <dbReference type="NCBI Taxonomy" id="7668"/>
    <lineage>
        <taxon>Eukaryota</taxon>
        <taxon>Metazoa</taxon>
        <taxon>Echinodermata</taxon>
        <taxon>Eleutherozoa</taxon>
        <taxon>Echinozoa</taxon>
        <taxon>Echinoidea</taxon>
        <taxon>Euechinoidea</taxon>
        <taxon>Echinacea</taxon>
        <taxon>Camarodonta</taxon>
        <taxon>Echinidea</taxon>
        <taxon>Strongylocentrotidae</taxon>
        <taxon>Strongylocentrotus</taxon>
    </lineage>
</organism>
<dbReference type="Gene3D" id="3.40.1000.30">
    <property type="match status" value="1"/>
</dbReference>
<dbReference type="InterPro" id="IPR001810">
    <property type="entry name" value="F-box_dom"/>
</dbReference>
<feature type="compositionally biased region" description="Polar residues" evidence="1">
    <location>
        <begin position="223"/>
        <end position="244"/>
    </location>
</feature>
<feature type="compositionally biased region" description="Basic and acidic residues" evidence="1">
    <location>
        <begin position="123"/>
        <end position="179"/>
    </location>
</feature>
<reference evidence="3" key="2">
    <citation type="submission" date="2021-01" db="UniProtKB">
        <authorList>
            <consortium name="EnsemblMetazoa"/>
        </authorList>
    </citation>
    <scope>IDENTIFICATION</scope>
</reference>
<protein>
    <recommendedName>
        <fullName evidence="2">F-box domain-containing protein</fullName>
    </recommendedName>
</protein>
<dbReference type="EnsemblMetazoa" id="XM_031000513">
    <property type="protein sequence ID" value="XP_030856373"/>
    <property type="gene ID" value="LOC115919119"/>
</dbReference>
<dbReference type="PANTHER" id="PTHR15537">
    <property type="entry name" value="F-BOX ONLY PROTEIN 7"/>
    <property type="match status" value="1"/>
</dbReference>
<dbReference type="GeneID" id="115919119"/>
<evidence type="ECO:0000313" key="4">
    <source>
        <dbReference type="Proteomes" id="UP000007110"/>
    </source>
</evidence>
<sequence>MKLRIRCGQRTERIDVGDEEAQEKTLKQLSSTVANALRLEPGSFELSLNGRDPINGSPDDLLETFGIVSGDLIKVLVQSEPDPTSNQNGAMSSNGTGANPRGGRPRPYARINGSLVTTGECTPSERRPEPRGAVSEEEKGNHANPEDEMSTEEKEAREQLAKLESEAEMGEKISEPMLCRDAEGDKIPLRLKELCEEIQPENSGDALCLVLHVLMVETGFAAQQATGSSSTDKPSSTLMEGTETSVEENKVLDPDPLSTLPHGWKTGTSYKLPYQHAECRGAECTLAGVSMGKALLIHGLIGKNIHATMQLKPAMYASLVDSMSQVSFTSLAFLSRNFKDTIAYPLLAAMRAELGLPPLHGLPALFPEIQLKILSFLDLPELVTMSTSCQHFHSLISDPSLWRQLLLRDFGGKGTDRHCNWKNVYKERYRLKKVREQLRNRIQNSFYPPGRRPFAFVPPVPLPLPGIYPPGYRGGDYDINPFRSGGALPGYPPSVFQPIPGPRHDPIFPNPDANLRPGHGGGLIDLETGRPHPYAPQPPRGFPGMPGRRTDGRFPGGAGGMRTFFR</sequence>
<dbReference type="PROSITE" id="PS50181">
    <property type="entry name" value="FBOX"/>
    <property type="match status" value="1"/>
</dbReference>
<feature type="region of interest" description="Disordered" evidence="1">
    <location>
        <begin position="223"/>
        <end position="259"/>
    </location>
</feature>
<evidence type="ECO:0000313" key="3">
    <source>
        <dbReference type="EnsemblMetazoa" id="XP_030856373"/>
    </source>
</evidence>
<reference evidence="4" key="1">
    <citation type="submission" date="2015-02" db="EMBL/GenBank/DDBJ databases">
        <title>Genome sequencing for Strongylocentrotus purpuratus.</title>
        <authorList>
            <person name="Murali S."/>
            <person name="Liu Y."/>
            <person name="Vee V."/>
            <person name="English A."/>
            <person name="Wang M."/>
            <person name="Skinner E."/>
            <person name="Han Y."/>
            <person name="Muzny D.M."/>
            <person name="Worley K.C."/>
            <person name="Gibbs R.A."/>
        </authorList>
    </citation>
    <scope>NUCLEOTIDE SEQUENCE</scope>
</reference>
<proteinExistence type="predicted"/>
<keyword evidence="4" id="KW-1185">Reference proteome</keyword>
<dbReference type="InterPro" id="IPR047118">
    <property type="entry name" value="Fbxo7"/>
</dbReference>
<dbReference type="AlphaFoldDB" id="A0A7M7T601"/>
<dbReference type="Gene3D" id="1.20.1280.50">
    <property type="match status" value="1"/>
</dbReference>
<dbReference type="SUPFAM" id="SSF81383">
    <property type="entry name" value="F-box domain"/>
    <property type="match status" value="1"/>
</dbReference>
<feature type="compositionally biased region" description="Polar residues" evidence="1">
    <location>
        <begin position="81"/>
        <end position="97"/>
    </location>
</feature>
<evidence type="ECO:0000259" key="2">
    <source>
        <dbReference type="PROSITE" id="PS50181"/>
    </source>
</evidence>
<feature type="domain" description="F-box" evidence="2">
    <location>
        <begin position="359"/>
        <end position="405"/>
    </location>
</feature>
<dbReference type="GO" id="GO:0019901">
    <property type="term" value="F:protein kinase binding"/>
    <property type="evidence" value="ECO:0000318"/>
    <property type="project" value="GO_Central"/>
</dbReference>
<name>A0A7M7T601_STRPU</name>
<accession>A0A7M7T601</accession>
<dbReference type="OrthoDB" id="101791at2759"/>
<dbReference type="OMA" id="RIRICEQ"/>
<feature type="region of interest" description="Disordered" evidence="1">
    <location>
        <begin position="80"/>
        <end position="179"/>
    </location>
</feature>
<dbReference type="Proteomes" id="UP000007110">
    <property type="component" value="Unassembled WGS sequence"/>
</dbReference>
<dbReference type="Pfam" id="PF12937">
    <property type="entry name" value="F-box-like"/>
    <property type="match status" value="1"/>
</dbReference>
<dbReference type="InterPro" id="IPR021625">
    <property type="entry name" value="PI31_Prot_N"/>
</dbReference>
<dbReference type="SMART" id="SM00256">
    <property type="entry name" value="FBOX"/>
    <property type="match status" value="1"/>
</dbReference>
<evidence type="ECO:0000256" key="1">
    <source>
        <dbReference type="SAM" id="MobiDB-lite"/>
    </source>
</evidence>
<dbReference type="CDD" id="cd22087">
    <property type="entry name" value="F-box_FBXO7"/>
    <property type="match status" value="1"/>
</dbReference>
<dbReference type="FunFam" id="3.40.1000.30:FF:000009">
    <property type="entry name" value="F-box only protein 7"/>
    <property type="match status" value="1"/>
</dbReference>
<dbReference type="KEGG" id="spu:115919119"/>
<dbReference type="PANTHER" id="PTHR15537:SF2">
    <property type="entry name" value="F-BOX ONLY PROTEIN 7"/>
    <property type="match status" value="1"/>
</dbReference>